<dbReference type="SUPFAM" id="SSF46689">
    <property type="entry name" value="Homeodomain-like"/>
    <property type="match status" value="1"/>
</dbReference>
<evidence type="ECO:0000256" key="2">
    <source>
        <dbReference type="ARBA" id="ARBA00023125"/>
    </source>
</evidence>
<dbReference type="PROSITE" id="PS50977">
    <property type="entry name" value="HTH_TETR_2"/>
    <property type="match status" value="1"/>
</dbReference>
<evidence type="ECO:0000256" key="4">
    <source>
        <dbReference type="PROSITE-ProRule" id="PRU00335"/>
    </source>
</evidence>
<dbReference type="EMBL" id="AP027732">
    <property type="protein sequence ID" value="BDZ51267.1"/>
    <property type="molecule type" value="Genomic_DNA"/>
</dbReference>
<evidence type="ECO:0000259" key="5">
    <source>
        <dbReference type="PROSITE" id="PS50977"/>
    </source>
</evidence>
<gene>
    <name evidence="6" type="ORF">GCM10025867_35080</name>
</gene>
<dbReference type="InterPro" id="IPR050109">
    <property type="entry name" value="HTH-type_TetR-like_transc_reg"/>
</dbReference>
<dbReference type="PANTHER" id="PTHR30055">
    <property type="entry name" value="HTH-TYPE TRANSCRIPTIONAL REGULATOR RUTR"/>
    <property type="match status" value="1"/>
</dbReference>
<name>A0ABN6Y1P6_9MICO</name>
<dbReference type="Pfam" id="PF00440">
    <property type="entry name" value="TetR_N"/>
    <property type="match status" value="1"/>
</dbReference>
<sequence length="218" mass="23441">MIASAAPTATDRRAALKARHRSAILEAARQLVEERDGPGFSVDELAERADVARRTVFNHFASIDEVLLTLCANALEVIIDDFVDAVAAAPVGDGSRSSMFDEIAQSLRSADLPGAIEMVGKILGKPDDPDDPRGRALSDEAFARAAERLVTEVGHRNPNSDPLEIGFLVGSLMNGVIVIAKHWILCTGVRLDETGRADWQELLTRLIDSVRAGYAPAT</sequence>
<reference evidence="7" key="1">
    <citation type="journal article" date="2019" name="Int. J. Syst. Evol. Microbiol.">
        <title>The Global Catalogue of Microorganisms (GCM) 10K type strain sequencing project: providing services to taxonomists for standard genome sequencing and annotation.</title>
        <authorList>
            <consortium name="The Broad Institute Genomics Platform"/>
            <consortium name="The Broad Institute Genome Sequencing Center for Infectious Disease"/>
            <person name="Wu L."/>
            <person name="Ma J."/>
        </authorList>
    </citation>
    <scope>NUCLEOTIDE SEQUENCE [LARGE SCALE GENOMIC DNA]</scope>
    <source>
        <strain evidence="7">NBRC 108728</strain>
    </source>
</reference>
<dbReference type="Gene3D" id="1.10.357.10">
    <property type="entry name" value="Tetracycline Repressor, domain 2"/>
    <property type="match status" value="1"/>
</dbReference>
<feature type="domain" description="HTH tetR-type" evidence="5">
    <location>
        <begin position="18"/>
        <end position="78"/>
    </location>
</feature>
<protein>
    <recommendedName>
        <fullName evidence="5">HTH tetR-type domain-containing protein</fullName>
    </recommendedName>
</protein>
<keyword evidence="2 4" id="KW-0238">DNA-binding</keyword>
<accession>A0ABN6Y1P6</accession>
<evidence type="ECO:0000313" key="6">
    <source>
        <dbReference type="EMBL" id="BDZ51267.1"/>
    </source>
</evidence>
<proteinExistence type="predicted"/>
<dbReference type="RefSeq" id="WP_286344065.1">
    <property type="nucleotide sequence ID" value="NZ_AP027732.1"/>
</dbReference>
<keyword evidence="7" id="KW-1185">Reference proteome</keyword>
<dbReference type="PANTHER" id="PTHR30055:SF238">
    <property type="entry name" value="MYCOFACTOCIN BIOSYNTHESIS TRANSCRIPTIONAL REGULATOR MFTR-RELATED"/>
    <property type="match status" value="1"/>
</dbReference>
<organism evidence="6 7">
    <name type="scientific">Frondihabitans sucicola</name>
    <dbReference type="NCBI Taxonomy" id="1268041"/>
    <lineage>
        <taxon>Bacteria</taxon>
        <taxon>Bacillati</taxon>
        <taxon>Actinomycetota</taxon>
        <taxon>Actinomycetes</taxon>
        <taxon>Micrococcales</taxon>
        <taxon>Microbacteriaceae</taxon>
        <taxon>Frondihabitans</taxon>
    </lineage>
</organism>
<feature type="DNA-binding region" description="H-T-H motif" evidence="4">
    <location>
        <begin position="41"/>
        <end position="60"/>
    </location>
</feature>
<evidence type="ECO:0000256" key="3">
    <source>
        <dbReference type="ARBA" id="ARBA00023163"/>
    </source>
</evidence>
<dbReference type="InterPro" id="IPR009057">
    <property type="entry name" value="Homeodomain-like_sf"/>
</dbReference>
<dbReference type="Proteomes" id="UP001321486">
    <property type="component" value="Chromosome"/>
</dbReference>
<dbReference type="PRINTS" id="PR00455">
    <property type="entry name" value="HTHTETR"/>
</dbReference>
<dbReference type="InterPro" id="IPR001647">
    <property type="entry name" value="HTH_TetR"/>
</dbReference>
<keyword evidence="3" id="KW-0804">Transcription</keyword>
<evidence type="ECO:0000256" key="1">
    <source>
        <dbReference type="ARBA" id="ARBA00023015"/>
    </source>
</evidence>
<evidence type="ECO:0000313" key="7">
    <source>
        <dbReference type="Proteomes" id="UP001321486"/>
    </source>
</evidence>
<keyword evidence="1" id="KW-0805">Transcription regulation</keyword>